<evidence type="ECO:0000256" key="4">
    <source>
        <dbReference type="RuleBase" id="RU003465"/>
    </source>
</evidence>
<dbReference type="Proteomes" id="UP000494106">
    <property type="component" value="Unassembled WGS sequence"/>
</dbReference>
<proteinExistence type="inferred from homology"/>
<dbReference type="Gene3D" id="3.60.40.10">
    <property type="entry name" value="PPM-type phosphatase domain"/>
    <property type="match status" value="1"/>
</dbReference>
<dbReference type="EMBL" id="CADEBC010000574">
    <property type="protein sequence ID" value="CAB3255269.1"/>
    <property type="molecule type" value="Genomic_DNA"/>
</dbReference>
<reference evidence="6 7" key="1">
    <citation type="submission" date="2020-04" db="EMBL/GenBank/DDBJ databases">
        <authorList>
            <person name="Wallbank WR R."/>
            <person name="Pardo Diaz C."/>
            <person name="Kozak K."/>
            <person name="Martin S."/>
            <person name="Jiggins C."/>
            <person name="Moest M."/>
            <person name="Warren A I."/>
            <person name="Byers J.R.P. K."/>
            <person name="Montejo-Kovacevich G."/>
            <person name="Yen C E."/>
        </authorList>
    </citation>
    <scope>NUCLEOTIDE SEQUENCE [LARGE SCALE GENOMIC DNA]</scope>
</reference>
<sequence>MGEKEDYLTSYRVFFENFAATVNPEDQLPVNIAGYTITESELPGEVLYWITQYLSEKQCPLTLMTPLRRIILDEVQVASKKTPNEFGYKSDESVYIALRLMQAVTARVNDVCLRYLDNARLDTLPPPPPLAQRDLKTVSCATKNSRRVMEDRHVEIGNLEALFGIETTEPTSFYAVYDGHAGSAAATYCAAHLHQYVVESPHFTTDLRRAMRDAYLRTDNEFIRKSNQERACGGSTAVTVAVRGRRLLAAWAGDSLALLAKRMRLMQLVRPHKPGRQDERDRIEKSGGTVMFWGTWRVNGQLAVSRAIGDAQYKPYVTARPEIATVELDGDEDFVVVACDGLWDFVSEDDVALSVYRQIAADPVVGYEIHSYCATFED</sequence>
<name>A0A8S1B1B4_ARCPL</name>
<keyword evidence="7" id="KW-1185">Reference proteome</keyword>
<dbReference type="InterPro" id="IPR036457">
    <property type="entry name" value="PPM-type-like_dom_sf"/>
</dbReference>
<dbReference type="PANTHER" id="PTHR13832">
    <property type="entry name" value="PROTEIN PHOSPHATASE 2C"/>
    <property type="match status" value="1"/>
</dbReference>
<dbReference type="OrthoDB" id="416093at2759"/>
<dbReference type="GO" id="GO:0046872">
    <property type="term" value="F:metal ion binding"/>
    <property type="evidence" value="ECO:0007669"/>
    <property type="project" value="UniProtKB-KW"/>
</dbReference>
<dbReference type="PROSITE" id="PS51746">
    <property type="entry name" value="PPM_2"/>
    <property type="match status" value="1"/>
</dbReference>
<dbReference type="PANTHER" id="PTHR13832:SF818">
    <property type="entry name" value="SD03870P"/>
    <property type="match status" value="1"/>
</dbReference>
<feature type="domain" description="PPM-type phosphatase" evidence="5">
    <location>
        <begin position="136"/>
        <end position="378"/>
    </location>
</feature>
<protein>
    <recommendedName>
        <fullName evidence="5">PPM-type phosphatase domain-containing protein</fullName>
    </recommendedName>
</protein>
<gene>
    <name evidence="6" type="ORF">APLA_LOCUS14818</name>
</gene>
<dbReference type="SUPFAM" id="SSF81606">
    <property type="entry name" value="PP2C-like"/>
    <property type="match status" value="1"/>
</dbReference>
<dbReference type="PROSITE" id="PS01032">
    <property type="entry name" value="PPM_1"/>
    <property type="match status" value="1"/>
</dbReference>
<evidence type="ECO:0000313" key="7">
    <source>
        <dbReference type="Proteomes" id="UP000494106"/>
    </source>
</evidence>
<keyword evidence="1" id="KW-0479">Metal-binding</keyword>
<evidence type="ECO:0000256" key="3">
    <source>
        <dbReference type="ARBA" id="ARBA00022912"/>
    </source>
</evidence>
<evidence type="ECO:0000313" key="6">
    <source>
        <dbReference type="EMBL" id="CAB3255269.1"/>
    </source>
</evidence>
<evidence type="ECO:0000256" key="1">
    <source>
        <dbReference type="ARBA" id="ARBA00022723"/>
    </source>
</evidence>
<evidence type="ECO:0000256" key="2">
    <source>
        <dbReference type="ARBA" id="ARBA00022801"/>
    </source>
</evidence>
<dbReference type="GO" id="GO:0004722">
    <property type="term" value="F:protein serine/threonine phosphatase activity"/>
    <property type="evidence" value="ECO:0007669"/>
    <property type="project" value="InterPro"/>
</dbReference>
<keyword evidence="3 4" id="KW-0904">Protein phosphatase</keyword>
<dbReference type="CDD" id="cd00143">
    <property type="entry name" value="PP2Cc"/>
    <property type="match status" value="1"/>
</dbReference>
<comment type="similarity">
    <text evidence="4">Belongs to the PP2C family.</text>
</comment>
<dbReference type="InterPro" id="IPR000222">
    <property type="entry name" value="PP2C_BS"/>
</dbReference>
<evidence type="ECO:0000259" key="5">
    <source>
        <dbReference type="PROSITE" id="PS51746"/>
    </source>
</evidence>
<accession>A0A8S1B1B4</accession>
<dbReference type="SMART" id="SM00332">
    <property type="entry name" value="PP2Cc"/>
    <property type="match status" value="1"/>
</dbReference>
<keyword evidence="2 4" id="KW-0378">Hydrolase</keyword>
<organism evidence="6 7">
    <name type="scientific">Arctia plantaginis</name>
    <name type="common">Wood tiger moth</name>
    <name type="synonym">Phalaena plantaginis</name>
    <dbReference type="NCBI Taxonomy" id="874455"/>
    <lineage>
        <taxon>Eukaryota</taxon>
        <taxon>Metazoa</taxon>
        <taxon>Ecdysozoa</taxon>
        <taxon>Arthropoda</taxon>
        <taxon>Hexapoda</taxon>
        <taxon>Insecta</taxon>
        <taxon>Pterygota</taxon>
        <taxon>Neoptera</taxon>
        <taxon>Endopterygota</taxon>
        <taxon>Lepidoptera</taxon>
        <taxon>Glossata</taxon>
        <taxon>Ditrysia</taxon>
        <taxon>Noctuoidea</taxon>
        <taxon>Erebidae</taxon>
        <taxon>Arctiinae</taxon>
        <taxon>Arctia</taxon>
    </lineage>
</organism>
<dbReference type="Pfam" id="PF00481">
    <property type="entry name" value="PP2C"/>
    <property type="match status" value="1"/>
</dbReference>
<dbReference type="InterPro" id="IPR015655">
    <property type="entry name" value="PP2C"/>
</dbReference>
<comment type="caution">
    <text evidence="6">The sequence shown here is derived from an EMBL/GenBank/DDBJ whole genome shotgun (WGS) entry which is preliminary data.</text>
</comment>
<dbReference type="InterPro" id="IPR001932">
    <property type="entry name" value="PPM-type_phosphatase-like_dom"/>
</dbReference>
<dbReference type="AlphaFoldDB" id="A0A8S1B1B4"/>